<dbReference type="Proteomes" id="UP000239273">
    <property type="component" value="Unassembled WGS sequence"/>
</dbReference>
<gene>
    <name evidence="3" type="ORF">BTO23_18915</name>
    <name evidence="2" type="ORF">GCM10007855_33050</name>
</gene>
<keyword evidence="1" id="KW-0812">Transmembrane</keyword>
<feature type="transmembrane region" description="Helical" evidence="1">
    <location>
        <begin position="162"/>
        <end position="183"/>
    </location>
</feature>
<reference evidence="2" key="1">
    <citation type="journal article" date="2014" name="Int. J. Syst. Evol. Microbiol.">
        <title>Complete genome of a new Firmicutes species belonging to the dominant human colonic microbiota ('Ruminococcus bicirculans') reveals two chromosomes and a selective capacity to utilize plant glucans.</title>
        <authorList>
            <consortium name="NISC Comparative Sequencing Program"/>
            <person name="Wegmann U."/>
            <person name="Louis P."/>
            <person name="Goesmann A."/>
            <person name="Henrissat B."/>
            <person name="Duncan S.H."/>
            <person name="Flint H.J."/>
        </authorList>
    </citation>
    <scope>NUCLEOTIDE SEQUENCE</scope>
    <source>
        <strain evidence="2">NBRC 105001</strain>
    </source>
</reference>
<feature type="transmembrane region" description="Helical" evidence="1">
    <location>
        <begin position="78"/>
        <end position="95"/>
    </location>
</feature>
<feature type="transmembrane region" description="Helical" evidence="1">
    <location>
        <begin position="101"/>
        <end position="121"/>
    </location>
</feature>
<feature type="transmembrane region" description="Helical" evidence="1">
    <location>
        <begin position="272"/>
        <end position="291"/>
    </location>
</feature>
<evidence type="ECO:0008006" key="6">
    <source>
        <dbReference type="Google" id="ProtNLM"/>
    </source>
</evidence>
<feature type="transmembrane region" description="Helical" evidence="1">
    <location>
        <begin position="311"/>
        <end position="329"/>
    </location>
</feature>
<feature type="transmembrane region" description="Helical" evidence="1">
    <location>
        <begin position="368"/>
        <end position="387"/>
    </location>
</feature>
<comment type="caution">
    <text evidence="3">The sequence shown here is derived from an EMBL/GenBank/DDBJ whole genome shotgun (WGS) entry which is preliminary data.</text>
</comment>
<dbReference type="EMBL" id="BSOU01000010">
    <property type="protein sequence ID" value="GLR76430.1"/>
    <property type="molecule type" value="Genomic_DNA"/>
</dbReference>
<feature type="transmembrane region" description="Helical" evidence="1">
    <location>
        <begin position="7"/>
        <end position="25"/>
    </location>
</feature>
<feature type="transmembrane region" description="Helical" evidence="1">
    <location>
        <begin position="45"/>
        <end position="66"/>
    </location>
</feature>
<evidence type="ECO:0000313" key="2">
    <source>
        <dbReference type="EMBL" id="GLR76430.1"/>
    </source>
</evidence>
<sequence length="399" mass="45915">MESKKFIAVTVVLYLSSLISYYSQIKIIDIYGLEVKYYLDLYTSYFQITLTLVILGLPNAISIMVSRDKKIPRHIKRYSFFFAVLSSSILNFFFLDGNLLIQFFIFVFVFVSLFNDLNTGVMSSIGMFEYPRIWQLVGNVVLLCFVFIDPLTILSLENKTSSWYALIFIIIPILPLFMALTFGKRFKGTLAKYESVNLSVVFKYLSYIYLFSILSIILTRVPYINLSAFIDKHSLAQYTLSVSLSNFMVIPLSIFTLKVLSSNMEKKINIKLINLTLILFMIVSSFSLYYISSNFDFLNQLTNISSSEILTSTYLVIGGTAISSINLSVSLRLQKSLKAFFILDLILVAITFLITLNIVYSFQYVSEYNYLIASVILLKILFQTYLLRERNVHDYNCEL</sequence>
<keyword evidence="5" id="KW-1185">Reference proteome</keyword>
<evidence type="ECO:0000313" key="4">
    <source>
        <dbReference type="Proteomes" id="UP000239273"/>
    </source>
</evidence>
<evidence type="ECO:0000313" key="5">
    <source>
        <dbReference type="Proteomes" id="UP001156660"/>
    </source>
</evidence>
<dbReference type="AlphaFoldDB" id="A0A2S7X5E4"/>
<reference evidence="2" key="4">
    <citation type="submission" date="2023-01" db="EMBL/GenBank/DDBJ databases">
        <title>Draft genome sequence of Aliivibrio sifiae strain NBRC 105001.</title>
        <authorList>
            <person name="Sun Q."/>
            <person name="Mori K."/>
        </authorList>
    </citation>
    <scope>NUCLEOTIDE SEQUENCE</scope>
    <source>
        <strain evidence="2">NBRC 105001</strain>
    </source>
</reference>
<feature type="transmembrane region" description="Helical" evidence="1">
    <location>
        <begin position="235"/>
        <end position="260"/>
    </location>
</feature>
<dbReference type="RefSeq" id="WP_105064339.1">
    <property type="nucleotide sequence ID" value="NZ_BSOU01000010.1"/>
</dbReference>
<dbReference type="Proteomes" id="UP001156660">
    <property type="component" value="Unassembled WGS sequence"/>
</dbReference>
<reference evidence="5" key="3">
    <citation type="journal article" date="2019" name="Int. J. Syst. Evol. Microbiol.">
        <title>The Global Catalogue of Microorganisms (GCM) 10K type strain sequencing project: providing services to taxonomists for standard genome sequencing and annotation.</title>
        <authorList>
            <consortium name="The Broad Institute Genomics Platform"/>
            <consortium name="The Broad Institute Genome Sequencing Center for Infectious Disease"/>
            <person name="Wu L."/>
            <person name="Ma J."/>
        </authorList>
    </citation>
    <scope>NUCLEOTIDE SEQUENCE [LARGE SCALE GENOMIC DNA]</scope>
    <source>
        <strain evidence="5">NBRC 105001</strain>
    </source>
</reference>
<feature type="transmembrane region" description="Helical" evidence="1">
    <location>
        <begin position="204"/>
        <end position="223"/>
    </location>
</feature>
<evidence type="ECO:0000313" key="3">
    <source>
        <dbReference type="EMBL" id="PQJ85392.1"/>
    </source>
</evidence>
<dbReference type="EMBL" id="MSCP01000003">
    <property type="protein sequence ID" value="PQJ85392.1"/>
    <property type="molecule type" value="Genomic_DNA"/>
</dbReference>
<keyword evidence="1" id="KW-0472">Membrane</keyword>
<accession>A0A2S7X5E4</accession>
<name>A0A2S7X5E4_9GAMM</name>
<evidence type="ECO:0000256" key="1">
    <source>
        <dbReference type="SAM" id="Phobius"/>
    </source>
</evidence>
<keyword evidence="1" id="KW-1133">Transmembrane helix</keyword>
<reference evidence="3 4" key="2">
    <citation type="submission" date="2016-12" db="EMBL/GenBank/DDBJ databases">
        <title>Diversity of luminous bacteria.</title>
        <authorList>
            <person name="Yoshizawa S."/>
            <person name="Kogure K."/>
        </authorList>
    </citation>
    <scope>NUCLEOTIDE SEQUENCE [LARGE SCALE GENOMIC DNA]</scope>
    <source>
        <strain evidence="3 4">NBRC 105001</strain>
    </source>
</reference>
<organism evidence="3 4">
    <name type="scientific">Aliivibrio sifiae</name>
    <dbReference type="NCBI Taxonomy" id="566293"/>
    <lineage>
        <taxon>Bacteria</taxon>
        <taxon>Pseudomonadati</taxon>
        <taxon>Pseudomonadota</taxon>
        <taxon>Gammaproteobacteria</taxon>
        <taxon>Vibrionales</taxon>
        <taxon>Vibrionaceae</taxon>
        <taxon>Aliivibrio</taxon>
    </lineage>
</organism>
<protein>
    <recommendedName>
        <fullName evidence="6">Polysaccharide biosynthesis protein</fullName>
    </recommendedName>
</protein>
<feature type="transmembrane region" description="Helical" evidence="1">
    <location>
        <begin position="133"/>
        <end position="156"/>
    </location>
</feature>
<proteinExistence type="predicted"/>
<feature type="transmembrane region" description="Helical" evidence="1">
    <location>
        <begin position="341"/>
        <end position="362"/>
    </location>
</feature>